<dbReference type="InterPro" id="IPR013945">
    <property type="entry name" value="Pkr1"/>
</dbReference>
<dbReference type="EMBL" id="MCBS01020111">
    <property type="protein sequence ID" value="RKF79592.1"/>
    <property type="molecule type" value="Genomic_DNA"/>
</dbReference>
<feature type="transmembrane region" description="Helical" evidence="1">
    <location>
        <begin position="20"/>
        <end position="42"/>
    </location>
</feature>
<dbReference type="Proteomes" id="UP000285326">
    <property type="component" value="Unassembled WGS sequence"/>
</dbReference>
<dbReference type="Pfam" id="PF08636">
    <property type="entry name" value="Pkr1"/>
    <property type="match status" value="1"/>
</dbReference>
<evidence type="ECO:0000313" key="2">
    <source>
        <dbReference type="EMBL" id="RKF79592.1"/>
    </source>
</evidence>
<keyword evidence="1" id="KW-1133">Transmembrane helix</keyword>
<reference evidence="2 3" key="1">
    <citation type="journal article" date="2018" name="BMC Genomics">
        <title>Comparative genome analyses reveal sequence features reflecting distinct modes of host-adaptation between dicot and monocot powdery mildew.</title>
        <authorList>
            <person name="Wu Y."/>
            <person name="Ma X."/>
            <person name="Pan Z."/>
            <person name="Kale S.D."/>
            <person name="Song Y."/>
            <person name="King H."/>
            <person name="Zhang Q."/>
            <person name="Presley C."/>
            <person name="Deng X."/>
            <person name="Wei C.I."/>
            <person name="Xiao S."/>
        </authorList>
    </citation>
    <scope>NUCLEOTIDE SEQUENCE [LARGE SCALE GENOMIC DNA]</scope>
    <source>
        <strain evidence="2">UMSG1</strain>
    </source>
</reference>
<protein>
    <submittedName>
        <fullName evidence="2">V-type ATPase assembly factor PKR1</fullName>
    </submittedName>
</protein>
<comment type="caution">
    <text evidence="2">The sequence shown here is derived from an EMBL/GenBank/DDBJ whole genome shotgun (WGS) entry which is preliminary data.</text>
</comment>
<dbReference type="PANTHER" id="PTHR28251">
    <property type="entry name" value="V-TYPE ATPASE ASSEMBLY FACTOR PKR1"/>
    <property type="match status" value="1"/>
</dbReference>
<sequence>MAANFLNDLFQSIFTPGPTHTLLIATNVTFACLQVLLLLLLIATYSIHFVILSILSAGLWVAINWFANELKKDQLGNSINKSNEKEKE</sequence>
<keyword evidence="1" id="KW-0472">Membrane</keyword>
<organism evidence="2 3">
    <name type="scientific">Golovinomyces cichoracearum</name>
    <dbReference type="NCBI Taxonomy" id="62708"/>
    <lineage>
        <taxon>Eukaryota</taxon>
        <taxon>Fungi</taxon>
        <taxon>Dikarya</taxon>
        <taxon>Ascomycota</taxon>
        <taxon>Pezizomycotina</taxon>
        <taxon>Leotiomycetes</taxon>
        <taxon>Erysiphales</taxon>
        <taxon>Erysiphaceae</taxon>
        <taxon>Golovinomyces</taxon>
    </lineage>
</organism>
<dbReference type="GO" id="GO:0070072">
    <property type="term" value="P:vacuolar proton-transporting V-type ATPase complex assembly"/>
    <property type="evidence" value="ECO:0007669"/>
    <property type="project" value="InterPro"/>
</dbReference>
<feature type="transmembrane region" description="Helical" evidence="1">
    <location>
        <begin position="49"/>
        <end position="67"/>
    </location>
</feature>
<dbReference type="GO" id="GO:0005789">
    <property type="term" value="C:endoplasmic reticulum membrane"/>
    <property type="evidence" value="ECO:0007669"/>
    <property type="project" value="TreeGrafter"/>
</dbReference>
<evidence type="ECO:0000313" key="3">
    <source>
        <dbReference type="Proteomes" id="UP000285326"/>
    </source>
</evidence>
<gene>
    <name evidence="2" type="ORF">GcM1_201044</name>
</gene>
<keyword evidence="1" id="KW-0812">Transmembrane</keyword>
<proteinExistence type="predicted"/>
<dbReference type="AlphaFoldDB" id="A0A420IYG3"/>
<evidence type="ECO:0000256" key="1">
    <source>
        <dbReference type="SAM" id="Phobius"/>
    </source>
</evidence>
<name>A0A420IYG3_9PEZI</name>
<accession>A0A420IYG3</accession>
<dbReference type="PANTHER" id="PTHR28251:SF1">
    <property type="entry name" value="V-TYPE ATPASE ASSEMBLY FACTOR PKR1"/>
    <property type="match status" value="1"/>
</dbReference>